<organism evidence="6 7">
    <name type="scientific">Effusibacillus consociatus</name>
    <dbReference type="NCBI Taxonomy" id="1117041"/>
    <lineage>
        <taxon>Bacteria</taxon>
        <taxon>Bacillati</taxon>
        <taxon>Bacillota</taxon>
        <taxon>Bacilli</taxon>
        <taxon>Bacillales</taxon>
        <taxon>Alicyclobacillaceae</taxon>
        <taxon>Effusibacillus</taxon>
    </lineage>
</organism>
<dbReference type="InterPro" id="IPR038729">
    <property type="entry name" value="Rad50/SbcC_AAA"/>
</dbReference>
<accession>A0ABV9PZ80</accession>
<dbReference type="PANTHER" id="PTHR32114">
    <property type="entry name" value="ABC TRANSPORTER ABCH.3"/>
    <property type="match status" value="1"/>
</dbReference>
<evidence type="ECO:0000256" key="2">
    <source>
        <dbReference type="ARBA" id="ARBA00011322"/>
    </source>
</evidence>
<feature type="coiled-coil region" evidence="4">
    <location>
        <begin position="617"/>
        <end position="842"/>
    </location>
</feature>
<feature type="coiled-coil region" evidence="4">
    <location>
        <begin position="359"/>
        <end position="418"/>
    </location>
</feature>
<evidence type="ECO:0000259" key="5">
    <source>
        <dbReference type="Pfam" id="PF13476"/>
    </source>
</evidence>
<comment type="caution">
    <text evidence="6">The sequence shown here is derived from an EMBL/GenBank/DDBJ whole genome shotgun (WGS) entry which is preliminary data.</text>
</comment>
<dbReference type="EMBL" id="JBHSHC010000016">
    <property type="protein sequence ID" value="MFC4766357.1"/>
    <property type="molecule type" value="Genomic_DNA"/>
</dbReference>
<dbReference type="PANTHER" id="PTHR32114:SF2">
    <property type="entry name" value="ABC TRANSPORTER ABCH.3"/>
    <property type="match status" value="1"/>
</dbReference>
<keyword evidence="7" id="KW-1185">Reference proteome</keyword>
<feature type="coiled-coil region" evidence="4">
    <location>
        <begin position="525"/>
        <end position="566"/>
    </location>
</feature>
<reference evidence="7" key="1">
    <citation type="journal article" date="2019" name="Int. J. Syst. Evol. Microbiol.">
        <title>The Global Catalogue of Microorganisms (GCM) 10K type strain sequencing project: providing services to taxonomists for standard genome sequencing and annotation.</title>
        <authorList>
            <consortium name="The Broad Institute Genomics Platform"/>
            <consortium name="The Broad Institute Genome Sequencing Center for Infectious Disease"/>
            <person name="Wu L."/>
            <person name="Ma J."/>
        </authorList>
    </citation>
    <scope>NUCLEOTIDE SEQUENCE [LARGE SCALE GENOMIC DNA]</scope>
    <source>
        <strain evidence="7">WYCCWR 12678</strain>
    </source>
</reference>
<dbReference type="Proteomes" id="UP001596002">
    <property type="component" value="Unassembled WGS sequence"/>
</dbReference>
<feature type="domain" description="Rad50/SbcC-type AAA" evidence="5">
    <location>
        <begin position="6"/>
        <end position="260"/>
    </location>
</feature>
<evidence type="ECO:0000313" key="6">
    <source>
        <dbReference type="EMBL" id="MFC4766357.1"/>
    </source>
</evidence>
<evidence type="ECO:0000313" key="7">
    <source>
        <dbReference type="Proteomes" id="UP001596002"/>
    </source>
</evidence>
<comment type="similarity">
    <text evidence="1">Belongs to the SMC family. SbcC subfamily.</text>
</comment>
<comment type="subunit">
    <text evidence="2">Heterodimer of SbcC and SbcD.</text>
</comment>
<name>A0ABV9PZ80_9BACL</name>
<dbReference type="InterPro" id="IPR027417">
    <property type="entry name" value="P-loop_NTPase"/>
</dbReference>
<evidence type="ECO:0000256" key="3">
    <source>
        <dbReference type="ARBA" id="ARBA00013368"/>
    </source>
</evidence>
<dbReference type="SUPFAM" id="SSF52540">
    <property type="entry name" value="P-loop containing nucleoside triphosphate hydrolases"/>
    <property type="match status" value="1"/>
</dbReference>
<dbReference type="Pfam" id="PF13476">
    <property type="entry name" value="AAA_23"/>
    <property type="match status" value="1"/>
</dbReference>
<dbReference type="RefSeq" id="WP_380024193.1">
    <property type="nucleotide sequence ID" value="NZ_JBHSHC010000016.1"/>
</dbReference>
<dbReference type="Pfam" id="PF13558">
    <property type="entry name" value="SbcC_Walker_B"/>
    <property type="match status" value="1"/>
</dbReference>
<sequence>MRPICLTIQGLHSFREKQTIRFDELSGAGVFGIFGPTGSGKSTILDAITLALYGTVGRAKNGTQGILNHAEKSLEVSFQFQLGSGADLRMYRVDRRYDRNKDITVKNGYTRLVELDVSGEVLAVLSENNRDVTNMVEELLGLKEEDFSRAVVLPQGKFQEFLHLNGKERRVMLQRLFALEQYGTELTNRLNQRFNETEGQLKEVKARQDEMGDCSQEAVERAELLLQDARTQEKSAVAEFQATQRAFEGAKQIREWQQQLQGVLERIAAHETLSDEIEQLNKRIFLSERAEKVLPYVKRFEEAEQAERKRLEELEGLELAIGSLRSETEVLLQQWETAKQERAVKSPELIKRKTHLETARGWEEEVQKLLTRVNGLKEDVSRLQEQQAQNISLIGRLTKEQEEAQSEQERQKEILNQNQVAPEFRALVYEAGTKRDTLTAAQQTLQEAQKDYAQRATDLESIEAKLAREKEHLQELTEKAQDEVTRLNELSAAPPTTEETLAQQAVVLTELKGKLEQLLKLERVNSDDTAKAAKLDEELSSLKRELENTSNQLKEAREQQSILRTQYQEAVLHNKKALAIQLASDLCKGEACPVCGSHEHPNPAVMSSLTEGVAEETDSLQASLQNTETRVQELAEKEASLKATLNAKTEQLDDLHGTISGRARELQQMASELQEALSVESADATHLQSGLAQEQARVEELRALFSGWKEQVKSLEAAVKELREEMNQVASIVAVLEQSVKTGQAEKEKASLLLKRKEEQAAQAEQDLQKVLQALGVESVEQAAAELKEKDEQSKQAQDNLKALDEQLVVLSKQLAEATKQESDLRAQVAVATGDLRNAEEQFFRKQEELNKITGGTPVAELLVQTAAELRALEEREAAALKAHEERKARLQETEQQLAQAKALYEEAVKSLETANKELRIRMDEFHFVTADEVKDSVWLPEELSQAKNRVQEYQDTGKVLQTEKEKLQSHLQGKTLTEEEWQEMQSRLEEAEQNQQQATAMRGAAESEHQKLFEKHTRWKELDKQRQVLEKEAGYLAQLKQLLRGEKFVEFLAQEQLEYVAQQASDRLKRLTRNRYALEVTEDGFSMRDDANGGVKRPVTSLSGGETFLTSLALALSLSSQIQLRGKYPLEFFFLDEGFGTLDQELLDVVMSTLEQLQMENMTIGVISHVPELQQRLHRRLVVQPAEAVGRGTQVRIERN</sequence>
<proteinExistence type="inferred from homology"/>
<feature type="coiled-coil region" evidence="4">
    <location>
        <begin position="874"/>
        <end position="1009"/>
    </location>
</feature>
<feature type="coiled-coil region" evidence="4">
    <location>
        <begin position="445"/>
        <end position="493"/>
    </location>
</feature>
<evidence type="ECO:0000256" key="1">
    <source>
        <dbReference type="ARBA" id="ARBA00006930"/>
    </source>
</evidence>
<dbReference type="Gene3D" id="3.40.50.300">
    <property type="entry name" value="P-loop containing nucleotide triphosphate hydrolases"/>
    <property type="match status" value="2"/>
</dbReference>
<evidence type="ECO:0000256" key="4">
    <source>
        <dbReference type="SAM" id="Coils"/>
    </source>
</evidence>
<protein>
    <recommendedName>
        <fullName evidence="3">Nuclease SbcCD subunit C</fullName>
    </recommendedName>
</protein>
<gene>
    <name evidence="6" type="ORF">ACFO8Q_02955</name>
</gene>
<keyword evidence="4" id="KW-0175">Coiled coil</keyword>
<feature type="coiled-coil region" evidence="4">
    <location>
        <begin position="187"/>
        <end position="273"/>
    </location>
</feature>